<evidence type="ECO:0000313" key="7">
    <source>
        <dbReference type="Proteomes" id="UP000192790"/>
    </source>
</evidence>
<keyword evidence="2" id="KW-0813">Transport</keyword>
<dbReference type="AlphaFoldDB" id="A0A1W2CP92"/>
<dbReference type="RefSeq" id="WP_084235546.1">
    <property type="nucleotide sequence ID" value="NZ_FWXW01000011.1"/>
</dbReference>
<dbReference type="SUPFAM" id="SSF52540">
    <property type="entry name" value="P-loop containing nucleoside triphosphate hydrolases"/>
    <property type="match status" value="1"/>
</dbReference>
<feature type="domain" description="ABC transporter" evidence="5">
    <location>
        <begin position="3"/>
        <end position="229"/>
    </location>
</feature>
<dbReference type="GO" id="GO:0016887">
    <property type="term" value="F:ATP hydrolysis activity"/>
    <property type="evidence" value="ECO:0007669"/>
    <property type="project" value="InterPro"/>
</dbReference>
<accession>A0A1W2CP92</accession>
<dbReference type="STRING" id="1122930.SAMN02745168_0125"/>
<gene>
    <name evidence="6" type="ORF">SAMN02745168_0125</name>
</gene>
<dbReference type="Gene3D" id="3.40.50.300">
    <property type="entry name" value="P-loop containing nucleotide triphosphate hydrolases"/>
    <property type="match status" value="1"/>
</dbReference>
<protein>
    <submittedName>
        <fullName evidence="6">ABC-2 type transport system ATP-binding protein</fullName>
    </submittedName>
</protein>
<dbReference type="InterPro" id="IPR003439">
    <property type="entry name" value="ABC_transporter-like_ATP-bd"/>
</dbReference>
<dbReference type="Pfam" id="PF00005">
    <property type="entry name" value="ABC_tran"/>
    <property type="match status" value="1"/>
</dbReference>
<dbReference type="CDD" id="cd03230">
    <property type="entry name" value="ABC_DR_subfamily_A"/>
    <property type="match status" value="1"/>
</dbReference>
<dbReference type="PANTHER" id="PTHR43335">
    <property type="entry name" value="ABC TRANSPORTER, ATP-BINDING PROTEIN"/>
    <property type="match status" value="1"/>
</dbReference>
<dbReference type="Proteomes" id="UP000192790">
    <property type="component" value="Unassembled WGS sequence"/>
</dbReference>
<evidence type="ECO:0000256" key="1">
    <source>
        <dbReference type="ARBA" id="ARBA00005417"/>
    </source>
</evidence>
<dbReference type="SMART" id="SM00382">
    <property type="entry name" value="AAA"/>
    <property type="match status" value="1"/>
</dbReference>
<evidence type="ECO:0000259" key="5">
    <source>
        <dbReference type="PROSITE" id="PS50893"/>
    </source>
</evidence>
<keyword evidence="3" id="KW-0547">Nucleotide-binding</keyword>
<dbReference type="EMBL" id="FWXW01000011">
    <property type="protein sequence ID" value="SMC86836.1"/>
    <property type="molecule type" value="Genomic_DNA"/>
</dbReference>
<dbReference type="OrthoDB" id="9775135at2"/>
<dbReference type="InterPro" id="IPR003593">
    <property type="entry name" value="AAA+_ATPase"/>
</dbReference>
<dbReference type="GO" id="GO:0005524">
    <property type="term" value="F:ATP binding"/>
    <property type="evidence" value="ECO:0007669"/>
    <property type="project" value="UniProtKB-KW"/>
</dbReference>
<dbReference type="PROSITE" id="PS00211">
    <property type="entry name" value="ABC_TRANSPORTER_1"/>
    <property type="match status" value="1"/>
</dbReference>
<comment type="similarity">
    <text evidence="1">Belongs to the ABC transporter superfamily.</text>
</comment>
<evidence type="ECO:0000256" key="3">
    <source>
        <dbReference type="ARBA" id="ARBA00022741"/>
    </source>
</evidence>
<dbReference type="PROSITE" id="PS50893">
    <property type="entry name" value="ABC_TRANSPORTER_2"/>
    <property type="match status" value="1"/>
</dbReference>
<name>A0A1W2CP92_9FIRM</name>
<reference evidence="6 7" key="1">
    <citation type="submission" date="2017-04" db="EMBL/GenBank/DDBJ databases">
        <authorList>
            <person name="Afonso C.L."/>
            <person name="Miller P.J."/>
            <person name="Scott M.A."/>
            <person name="Spackman E."/>
            <person name="Goraichik I."/>
            <person name="Dimitrov K.M."/>
            <person name="Suarez D.L."/>
            <person name="Swayne D.E."/>
        </authorList>
    </citation>
    <scope>NUCLEOTIDE SEQUENCE [LARGE SCALE GENOMIC DNA]</scope>
    <source>
        <strain evidence="6 7">DSM 12816</strain>
    </source>
</reference>
<dbReference type="PANTHER" id="PTHR43335:SF4">
    <property type="entry name" value="ABC TRANSPORTER, ATP-BINDING PROTEIN"/>
    <property type="match status" value="1"/>
</dbReference>
<evidence type="ECO:0000256" key="4">
    <source>
        <dbReference type="ARBA" id="ARBA00022840"/>
    </source>
</evidence>
<evidence type="ECO:0000313" key="6">
    <source>
        <dbReference type="EMBL" id="SMC86836.1"/>
    </source>
</evidence>
<dbReference type="InterPro" id="IPR017871">
    <property type="entry name" value="ABC_transporter-like_CS"/>
</dbReference>
<dbReference type="InterPro" id="IPR027417">
    <property type="entry name" value="P-loop_NTPase"/>
</dbReference>
<keyword evidence="4 6" id="KW-0067">ATP-binding</keyword>
<sequence length="303" mass="33643">MIIETENLVKAYQNKVAVNSINLSVEKGQIYGFLGPNGAGKSTTIKMLTGLVFPSSGKGQVLDRPLGDVQARAKLGYLPEHFRYQEWMTGEDLLNFHTSLYRLKRDPERNRNVLRRVGLLEQGNYKVGGYSKGMQQRIGLACALLPGPDLLFLDEPTSALDPIGRKDVRDIILDLQKEGTTIFLNSHLLSEVEAVCDHIAIINKGVIVKSGSMKDLLMGKVTLSIRCSPITEDIYHRIKERFDSTAAPQLEDGSIFMTLKTREEIPEIAALLTAGGIKLYELTPQHETLESVFLKVVGEEETS</sequence>
<evidence type="ECO:0000256" key="2">
    <source>
        <dbReference type="ARBA" id="ARBA00022448"/>
    </source>
</evidence>
<proteinExistence type="inferred from homology"/>
<keyword evidence="7" id="KW-1185">Reference proteome</keyword>
<organism evidence="6 7">
    <name type="scientific">Papillibacter cinnamivorans DSM 12816</name>
    <dbReference type="NCBI Taxonomy" id="1122930"/>
    <lineage>
        <taxon>Bacteria</taxon>
        <taxon>Bacillati</taxon>
        <taxon>Bacillota</taxon>
        <taxon>Clostridia</taxon>
        <taxon>Eubacteriales</taxon>
        <taxon>Oscillospiraceae</taxon>
        <taxon>Papillibacter</taxon>
    </lineage>
</organism>